<keyword evidence="2" id="KW-1185">Reference proteome</keyword>
<protein>
    <submittedName>
        <fullName evidence="1">Uncharacterized protein</fullName>
    </submittedName>
</protein>
<dbReference type="Proteomes" id="UP000027195">
    <property type="component" value="Unassembled WGS sequence"/>
</dbReference>
<accession>A0A067M7C7</accession>
<organism evidence="1 2">
    <name type="scientific">Botryobasidium botryosum (strain FD-172 SS1)</name>
    <dbReference type="NCBI Taxonomy" id="930990"/>
    <lineage>
        <taxon>Eukaryota</taxon>
        <taxon>Fungi</taxon>
        <taxon>Dikarya</taxon>
        <taxon>Basidiomycota</taxon>
        <taxon>Agaricomycotina</taxon>
        <taxon>Agaricomycetes</taxon>
        <taxon>Cantharellales</taxon>
        <taxon>Botryobasidiaceae</taxon>
        <taxon>Botryobasidium</taxon>
    </lineage>
</organism>
<dbReference type="EMBL" id="KL198066">
    <property type="protein sequence ID" value="KDQ10615.1"/>
    <property type="molecule type" value="Genomic_DNA"/>
</dbReference>
<evidence type="ECO:0000313" key="2">
    <source>
        <dbReference type="Proteomes" id="UP000027195"/>
    </source>
</evidence>
<gene>
    <name evidence="1" type="ORF">BOTBODRAFT_178092</name>
</gene>
<reference evidence="2" key="1">
    <citation type="journal article" date="2014" name="Proc. Natl. Acad. Sci. U.S.A.">
        <title>Extensive sampling of basidiomycete genomes demonstrates inadequacy of the white-rot/brown-rot paradigm for wood decay fungi.</title>
        <authorList>
            <person name="Riley R."/>
            <person name="Salamov A.A."/>
            <person name="Brown D.W."/>
            <person name="Nagy L.G."/>
            <person name="Floudas D."/>
            <person name="Held B.W."/>
            <person name="Levasseur A."/>
            <person name="Lombard V."/>
            <person name="Morin E."/>
            <person name="Otillar R."/>
            <person name="Lindquist E.A."/>
            <person name="Sun H."/>
            <person name="LaButti K.M."/>
            <person name="Schmutz J."/>
            <person name="Jabbour D."/>
            <person name="Luo H."/>
            <person name="Baker S.E."/>
            <person name="Pisabarro A.G."/>
            <person name="Walton J.D."/>
            <person name="Blanchette R.A."/>
            <person name="Henrissat B."/>
            <person name="Martin F."/>
            <person name="Cullen D."/>
            <person name="Hibbett D.S."/>
            <person name="Grigoriev I.V."/>
        </authorList>
    </citation>
    <scope>NUCLEOTIDE SEQUENCE [LARGE SCALE GENOMIC DNA]</scope>
    <source>
        <strain evidence="2">FD-172 SS1</strain>
    </source>
</reference>
<dbReference type="AlphaFoldDB" id="A0A067M7C7"/>
<proteinExistence type="predicted"/>
<name>A0A067M7C7_BOTB1</name>
<evidence type="ECO:0000313" key="1">
    <source>
        <dbReference type="EMBL" id="KDQ10615.1"/>
    </source>
</evidence>
<dbReference type="InParanoid" id="A0A067M7C7"/>
<sequence>MAHNVCVNPFQFSCRSIASHVSTTIVVVTALAASKPQDTVCLGHTPCCRHAWPMAMPSSLQPSPTTSFLSLTMPQTHSESPATSTPVFSQPHDFLFAPHDTILAPHDATLSSQVCSHNLRLPTTLCSHSRGFVSCGSILMAPLSCPSPLCTRLPSIFPPRSSVLLPHAFVPVACKLTPQLPHRTSSLPHPSSCSRILAHSPLHSLTVLALPILFLASPSLILATRNLPCFPPYSCIPTLSLACSCVLPAQPHVLLLSLASYSSLTVSLHHVLSLIRSHVLHGPLASSLSPILFIPSCGSWPHVAACDI</sequence>
<dbReference type="HOGENOM" id="CLU_903124_0_0_1"/>